<evidence type="ECO:0000256" key="3">
    <source>
        <dbReference type="ARBA" id="ARBA00022764"/>
    </source>
</evidence>
<keyword evidence="3" id="KW-0574">Periplasm</keyword>
<evidence type="ECO:0000259" key="5">
    <source>
        <dbReference type="Pfam" id="PF07940"/>
    </source>
</evidence>
<dbReference type="GO" id="GO:0042597">
    <property type="term" value="C:periplasmic space"/>
    <property type="evidence" value="ECO:0007669"/>
    <property type="project" value="UniProtKB-SubCell"/>
</dbReference>
<proteinExistence type="predicted"/>
<dbReference type="Proteomes" id="UP000005551">
    <property type="component" value="Unassembled WGS sequence"/>
</dbReference>
<dbReference type="PATRIC" id="fig|1189621.3.peg.3971"/>
<feature type="domain" description="Heparinase II/III-like C-terminal" evidence="5">
    <location>
        <begin position="303"/>
        <end position="462"/>
    </location>
</feature>
<dbReference type="GO" id="GO:0016829">
    <property type="term" value="F:lyase activity"/>
    <property type="evidence" value="ECO:0007669"/>
    <property type="project" value="UniProtKB-KW"/>
</dbReference>
<reference evidence="7 8" key="1">
    <citation type="submission" date="2012-05" db="EMBL/GenBank/DDBJ databases">
        <title>Genome sequence of Nitritalea halalkaliphila LW7.</title>
        <authorList>
            <person name="Jangir P.K."/>
            <person name="Singh A."/>
            <person name="Shivaji S."/>
            <person name="Sharma R."/>
        </authorList>
    </citation>
    <scope>NUCLEOTIDE SEQUENCE [LARGE SCALE GENOMIC DNA]</scope>
    <source>
        <strain evidence="7 8">LW7</strain>
    </source>
</reference>
<comment type="caution">
    <text evidence="7">The sequence shown here is derived from an EMBL/GenBank/DDBJ whole genome shotgun (WGS) entry which is preliminary data.</text>
</comment>
<protein>
    <submittedName>
        <fullName evidence="7">Uncharacterized protein</fullName>
    </submittedName>
</protein>
<evidence type="ECO:0000256" key="2">
    <source>
        <dbReference type="ARBA" id="ARBA00022729"/>
    </source>
</evidence>
<dbReference type="Gene3D" id="1.50.10.100">
    <property type="entry name" value="Chondroitin AC/alginate lyase"/>
    <property type="match status" value="1"/>
</dbReference>
<keyword evidence="2" id="KW-0732">Signal</keyword>
<evidence type="ECO:0000313" key="7">
    <source>
        <dbReference type="EMBL" id="EIM72868.1"/>
    </source>
</evidence>
<dbReference type="PANTHER" id="PTHR39210">
    <property type="entry name" value="HEPARIN-SULFATE LYASE"/>
    <property type="match status" value="1"/>
</dbReference>
<evidence type="ECO:0000313" key="8">
    <source>
        <dbReference type="Proteomes" id="UP000005551"/>
    </source>
</evidence>
<keyword evidence="4" id="KW-0456">Lyase</keyword>
<organism evidence="7 8">
    <name type="scientific">Nitritalea halalkaliphila LW7</name>
    <dbReference type="NCBI Taxonomy" id="1189621"/>
    <lineage>
        <taxon>Bacteria</taxon>
        <taxon>Pseudomonadati</taxon>
        <taxon>Bacteroidota</taxon>
        <taxon>Cytophagia</taxon>
        <taxon>Cytophagales</taxon>
        <taxon>Cyclobacteriaceae</taxon>
        <taxon>Nitritalea</taxon>
    </lineage>
</organism>
<name>I5BTG6_9BACT</name>
<feature type="domain" description="Heparin-sulfate lyase N-terminal" evidence="6">
    <location>
        <begin position="53"/>
        <end position="201"/>
    </location>
</feature>
<dbReference type="PANTHER" id="PTHR39210:SF1">
    <property type="entry name" value="HEPARIN-SULFATE LYASE"/>
    <property type="match status" value="1"/>
</dbReference>
<keyword evidence="8" id="KW-1185">Reference proteome</keyword>
<dbReference type="InterPro" id="IPR031680">
    <property type="entry name" value="Hepar_II_III_N"/>
</dbReference>
<dbReference type="AlphaFoldDB" id="I5BTG6"/>
<comment type="subcellular location">
    <subcellularLocation>
        <location evidence="1">Periplasm</location>
    </subcellularLocation>
</comment>
<evidence type="ECO:0000256" key="4">
    <source>
        <dbReference type="ARBA" id="ARBA00023239"/>
    </source>
</evidence>
<evidence type="ECO:0000256" key="1">
    <source>
        <dbReference type="ARBA" id="ARBA00004418"/>
    </source>
</evidence>
<dbReference type="SUPFAM" id="SSF48230">
    <property type="entry name" value="Chondroitin AC/alginate lyase"/>
    <property type="match status" value="1"/>
</dbReference>
<dbReference type="STRING" id="1189621.A3SI_19126"/>
<dbReference type="Pfam" id="PF16889">
    <property type="entry name" value="Hepar_II_III_N"/>
    <property type="match status" value="1"/>
</dbReference>
<evidence type="ECO:0000259" key="6">
    <source>
        <dbReference type="Pfam" id="PF16889"/>
    </source>
</evidence>
<accession>I5BTG6</accession>
<dbReference type="InterPro" id="IPR012480">
    <property type="entry name" value="Hepar_II_III_C"/>
</dbReference>
<dbReference type="EMBL" id="AJYA01000073">
    <property type="protein sequence ID" value="EIM72868.1"/>
    <property type="molecule type" value="Genomic_DNA"/>
</dbReference>
<dbReference type="InterPro" id="IPR008929">
    <property type="entry name" value="Chondroitin_lyas"/>
</dbReference>
<dbReference type="Pfam" id="PF07940">
    <property type="entry name" value="Hepar_II_III_C"/>
    <property type="match status" value="1"/>
</dbReference>
<dbReference type="Gene3D" id="2.70.98.70">
    <property type="match status" value="1"/>
</dbReference>
<sequence>MVIVMMQNSIGLRSADLTAEAGDIKYVWEKSRFSYILTIIRYDYHFEHDLSEFVFEEIDSWIQANPINQGPNWRCSQEISLRIFNWCYALYYYQNAHALTEERWQKIQQVIYASLHHVYHHIDFSRIAVRNNHAITETLFLALSNILFPFIPETKRWSKDGVKWLEKEIDYQIYDDGTFLQFSMNYHRVVVQLLSLGISIFEKNKRQFSDVVYQKAYKSVNFLYQCMQDQNGWLPNYGSNDGALFFPLTDADYRDYRPQLNTLHQILTGKSLSMNDEIREDYHWVGGEIKKEHFQPIVKKQGIQSFDIGGYYLCRVGDLFTFIRCGNHKDRPAQADNLHIDIWYKGENVLRDSGTYQYNTSPEKLNYFMGTTSHNTVMVGEHSQMQKGGRFIWYFWSQKREASWKETEDAFVFTGTISAFRQLNHQALHKRILKINKHKPVWMVRDIINGLDSHRKKQIWHPNNLKLKISCNDQQPTFFDSLNSDYYGLLELKQSLSFEFDKSIETKIELIFR</sequence>
<gene>
    <name evidence="7" type="ORF">A3SI_19126</name>
</gene>